<dbReference type="PANTHER" id="PTHR43194">
    <property type="entry name" value="HYDROLASE ALPHA/BETA FOLD FAMILY"/>
    <property type="match status" value="1"/>
</dbReference>
<dbReference type="InterPro" id="IPR000073">
    <property type="entry name" value="AB_hydrolase_1"/>
</dbReference>
<proteinExistence type="predicted"/>
<dbReference type="Proteomes" id="UP000541558">
    <property type="component" value="Unassembled WGS sequence"/>
</dbReference>
<reference evidence="2 3" key="1">
    <citation type="journal article" date="2020" name="ISME J.">
        <title>Uncovering the hidden diversity of litter-decomposition mechanisms in mushroom-forming fungi.</title>
        <authorList>
            <person name="Floudas D."/>
            <person name="Bentzer J."/>
            <person name="Ahren D."/>
            <person name="Johansson T."/>
            <person name="Persson P."/>
            <person name="Tunlid A."/>
        </authorList>
    </citation>
    <scope>NUCLEOTIDE SEQUENCE [LARGE SCALE GENOMIC DNA]</scope>
    <source>
        <strain evidence="2 3">CBS 175.51</strain>
    </source>
</reference>
<gene>
    <name evidence="2" type="ORF">D9611_014563</name>
</gene>
<dbReference type="InterPro" id="IPR050228">
    <property type="entry name" value="Carboxylesterase_BioH"/>
</dbReference>
<organism evidence="2 3">
    <name type="scientific">Ephemerocybe angulata</name>
    <dbReference type="NCBI Taxonomy" id="980116"/>
    <lineage>
        <taxon>Eukaryota</taxon>
        <taxon>Fungi</taxon>
        <taxon>Dikarya</taxon>
        <taxon>Basidiomycota</taxon>
        <taxon>Agaricomycotina</taxon>
        <taxon>Agaricomycetes</taxon>
        <taxon>Agaricomycetidae</taxon>
        <taxon>Agaricales</taxon>
        <taxon>Agaricineae</taxon>
        <taxon>Psathyrellaceae</taxon>
        <taxon>Ephemerocybe</taxon>
    </lineage>
</organism>
<dbReference type="Gene3D" id="3.40.50.1820">
    <property type="entry name" value="alpha/beta hydrolase"/>
    <property type="match status" value="1"/>
</dbReference>
<name>A0A8H5FIL2_9AGAR</name>
<keyword evidence="3" id="KW-1185">Reference proteome</keyword>
<dbReference type="OrthoDB" id="408373at2759"/>
<dbReference type="EMBL" id="JAACJK010000017">
    <property type="protein sequence ID" value="KAF5338156.1"/>
    <property type="molecule type" value="Genomic_DNA"/>
</dbReference>
<dbReference type="PANTHER" id="PTHR43194:SF5">
    <property type="entry name" value="PIMELOYL-[ACYL-CARRIER PROTEIN] METHYL ESTER ESTERASE"/>
    <property type="match status" value="1"/>
</dbReference>
<comment type="caution">
    <text evidence="2">The sequence shown here is derived from an EMBL/GenBank/DDBJ whole genome shotgun (WGS) entry which is preliminary data.</text>
</comment>
<sequence length="295" mass="32288">MASAVLHATFSLTERYVSSSDGTQIFAQAVGQPHLPTLVFVHGFALSALVWAHILHDTNLLRYFHLHTTYEDTGAVGSQRKKPTTSKLGADDFVAVTKAFNVTKPLFIGWSLGGTYASDVLQHYGPDALSGIIWTAGLPYLAASPTVLTPWIQNIVLPAISSVDNATLGLSIRQEFTNALFNHPEKVPIGVLWSWLGSTTLQDPAKITFPAGPGRGNTQDPTNLFEAGKKGIPLLIINGDADRFVIGDETVKAVKGKWKDLTVYTAKNGSHVFFYEEKEEYVCQVLRFARRVFQV</sequence>
<accession>A0A8H5FIL2</accession>
<dbReference type="Pfam" id="PF12697">
    <property type="entry name" value="Abhydrolase_6"/>
    <property type="match status" value="1"/>
</dbReference>
<evidence type="ECO:0000313" key="3">
    <source>
        <dbReference type="Proteomes" id="UP000541558"/>
    </source>
</evidence>
<protein>
    <recommendedName>
        <fullName evidence="1">AB hydrolase-1 domain-containing protein</fullName>
    </recommendedName>
</protein>
<dbReference type="SUPFAM" id="SSF53474">
    <property type="entry name" value="alpha/beta-Hydrolases"/>
    <property type="match status" value="1"/>
</dbReference>
<feature type="domain" description="AB hydrolase-1" evidence="1">
    <location>
        <begin position="38"/>
        <end position="281"/>
    </location>
</feature>
<dbReference type="AlphaFoldDB" id="A0A8H5FIL2"/>
<evidence type="ECO:0000259" key="1">
    <source>
        <dbReference type="Pfam" id="PF12697"/>
    </source>
</evidence>
<evidence type="ECO:0000313" key="2">
    <source>
        <dbReference type="EMBL" id="KAF5338156.1"/>
    </source>
</evidence>
<dbReference type="InterPro" id="IPR029058">
    <property type="entry name" value="AB_hydrolase_fold"/>
</dbReference>